<evidence type="ECO:0000256" key="1">
    <source>
        <dbReference type="ARBA" id="ARBA00022734"/>
    </source>
</evidence>
<evidence type="ECO:0000256" key="2">
    <source>
        <dbReference type="ARBA" id="ARBA00023157"/>
    </source>
</evidence>
<dbReference type="Pfam" id="PF00059">
    <property type="entry name" value="Lectin_C"/>
    <property type="match status" value="2"/>
</dbReference>
<gene>
    <name evidence="4" type="ORF">EEDITHA_LOCUS20903</name>
</gene>
<dbReference type="InterPro" id="IPR018378">
    <property type="entry name" value="C-type_lectin_CS"/>
</dbReference>
<protein>
    <recommendedName>
        <fullName evidence="3">C-type lectin domain-containing protein</fullName>
    </recommendedName>
</protein>
<dbReference type="PROSITE" id="PS50041">
    <property type="entry name" value="C_TYPE_LECTIN_2"/>
    <property type="match status" value="2"/>
</dbReference>
<dbReference type="Gene3D" id="3.10.100.10">
    <property type="entry name" value="Mannose-Binding Protein A, subunit A"/>
    <property type="match status" value="2"/>
</dbReference>
<dbReference type="InterPro" id="IPR001304">
    <property type="entry name" value="C-type_lectin-like"/>
</dbReference>
<dbReference type="CDD" id="cd00037">
    <property type="entry name" value="CLECT"/>
    <property type="match status" value="2"/>
</dbReference>
<dbReference type="EMBL" id="CAKOGL010000029">
    <property type="protein sequence ID" value="CAH2106819.1"/>
    <property type="molecule type" value="Genomic_DNA"/>
</dbReference>
<sequence length="325" mass="37496">MVHYSRVNASENMYLQRVLFHLLSVYFCLAESTYFRFDYTYYPNIDGWLKLHLIPTNWRDAWLNCDLEGSTLASPIDKNMIKAMDIHWKSKNTTQCVFYTGVHAMFSKGHFFSIEGVSLEKMPVRWAAGEPDNANNNEECIVWTDGEVADVNCSDLFPYMCFKRQTKDMTLTPCGTIDKEYVLSPLTGNCYKFHRYGRTWSRAHMTCASEGGYLAIINSHDEAQHLKKLYEENYPKVFPGGNKEVIHIGMKDWDDHGDWRTIHGLKIQEAGYAEWNPGQPDSINKTPGQHCGAMFRNSKLDDFYCDHIAPFICEKSIDSLLNDNI</sequence>
<dbReference type="PANTHER" id="PTHR22799">
    <property type="entry name" value="TETRANECTIN-RELATED"/>
    <property type="match status" value="1"/>
</dbReference>
<dbReference type="PROSITE" id="PS00615">
    <property type="entry name" value="C_TYPE_LECTIN_1"/>
    <property type="match status" value="1"/>
</dbReference>
<dbReference type="InterPro" id="IPR016186">
    <property type="entry name" value="C-type_lectin-like/link_sf"/>
</dbReference>
<feature type="domain" description="C-type lectin" evidence="3">
    <location>
        <begin position="186"/>
        <end position="314"/>
    </location>
</feature>
<dbReference type="InterPro" id="IPR016187">
    <property type="entry name" value="CTDL_fold"/>
</dbReference>
<evidence type="ECO:0000313" key="5">
    <source>
        <dbReference type="Proteomes" id="UP001153954"/>
    </source>
</evidence>
<organism evidence="4 5">
    <name type="scientific">Euphydryas editha</name>
    <name type="common">Edith's checkerspot</name>
    <dbReference type="NCBI Taxonomy" id="104508"/>
    <lineage>
        <taxon>Eukaryota</taxon>
        <taxon>Metazoa</taxon>
        <taxon>Ecdysozoa</taxon>
        <taxon>Arthropoda</taxon>
        <taxon>Hexapoda</taxon>
        <taxon>Insecta</taxon>
        <taxon>Pterygota</taxon>
        <taxon>Neoptera</taxon>
        <taxon>Endopterygota</taxon>
        <taxon>Lepidoptera</taxon>
        <taxon>Glossata</taxon>
        <taxon>Ditrysia</taxon>
        <taxon>Papilionoidea</taxon>
        <taxon>Nymphalidae</taxon>
        <taxon>Nymphalinae</taxon>
        <taxon>Euphydryas</taxon>
    </lineage>
</organism>
<dbReference type="SUPFAM" id="SSF56436">
    <property type="entry name" value="C-type lectin-like"/>
    <property type="match status" value="2"/>
</dbReference>
<dbReference type="SMART" id="SM00034">
    <property type="entry name" value="CLECT"/>
    <property type="match status" value="2"/>
</dbReference>
<keyword evidence="5" id="KW-1185">Reference proteome</keyword>
<dbReference type="InterPro" id="IPR051663">
    <property type="entry name" value="CLec_Tetranectin-domain"/>
</dbReference>
<keyword evidence="1" id="KW-0430">Lectin</keyword>
<dbReference type="Proteomes" id="UP001153954">
    <property type="component" value="Unassembled WGS sequence"/>
</dbReference>
<comment type="caution">
    <text evidence="4">The sequence shown here is derived from an EMBL/GenBank/DDBJ whole genome shotgun (WGS) entry which is preliminary data.</text>
</comment>
<name>A0AAU9V9P6_EUPED</name>
<evidence type="ECO:0000259" key="3">
    <source>
        <dbReference type="PROSITE" id="PS50041"/>
    </source>
</evidence>
<accession>A0AAU9V9P6</accession>
<keyword evidence="2" id="KW-1015">Disulfide bond</keyword>
<evidence type="ECO:0000313" key="4">
    <source>
        <dbReference type="EMBL" id="CAH2106819.1"/>
    </source>
</evidence>
<dbReference type="AlphaFoldDB" id="A0AAU9V9P6"/>
<dbReference type="PANTHER" id="PTHR22799:SF6">
    <property type="entry name" value="C-TYPE LECTIN DOMAIN FAMILY 4 MEMBER M-LIKE"/>
    <property type="match status" value="1"/>
</dbReference>
<feature type="domain" description="C-type lectin" evidence="3">
    <location>
        <begin position="57"/>
        <end position="162"/>
    </location>
</feature>
<reference evidence="4" key="1">
    <citation type="submission" date="2022-03" db="EMBL/GenBank/DDBJ databases">
        <authorList>
            <person name="Tunstrom K."/>
        </authorList>
    </citation>
    <scope>NUCLEOTIDE SEQUENCE</scope>
</reference>
<proteinExistence type="predicted"/>
<dbReference type="GO" id="GO:0030246">
    <property type="term" value="F:carbohydrate binding"/>
    <property type="evidence" value="ECO:0007669"/>
    <property type="project" value="UniProtKB-KW"/>
</dbReference>